<gene>
    <name evidence="2" type="ORF">BLA24_26840</name>
</gene>
<protein>
    <recommendedName>
        <fullName evidence="4">SseB protein N-terminal domain-containing protein</fullName>
    </recommendedName>
</protein>
<dbReference type="AlphaFoldDB" id="A0A2G1XEV7"/>
<evidence type="ECO:0000313" key="2">
    <source>
        <dbReference type="EMBL" id="PHQ49762.1"/>
    </source>
</evidence>
<evidence type="ECO:0000313" key="3">
    <source>
        <dbReference type="Proteomes" id="UP000222531"/>
    </source>
</evidence>
<dbReference type="EMBL" id="NHZO01000154">
    <property type="protein sequence ID" value="PHQ49762.1"/>
    <property type="molecule type" value="Genomic_DNA"/>
</dbReference>
<dbReference type="OrthoDB" id="4566001at2"/>
<evidence type="ECO:0008006" key="4">
    <source>
        <dbReference type="Google" id="ProtNLM"/>
    </source>
</evidence>
<evidence type="ECO:0000256" key="1">
    <source>
        <dbReference type="SAM" id="MobiDB-lite"/>
    </source>
</evidence>
<proteinExistence type="predicted"/>
<comment type="caution">
    <text evidence="2">The sequence shown here is derived from an EMBL/GenBank/DDBJ whole genome shotgun (WGS) entry which is preliminary data.</text>
</comment>
<organism evidence="2 3">
    <name type="scientific">Streptomyces cinnamoneus</name>
    <name type="common">Streptoverticillium cinnamoneum</name>
    <dbReference type="NCBI Taxonomy" id="53446"/>
    <lineage>
        <taxon>Bacteria</taxon>
        <taxon>Bacillati</taxon>
        <taxon>Actinomycetota</taxon>
        <taxon>Actinomycetes</taxon>
        <taxon>Kitasatosporales</taxon>
        <taxon>Streptomycetaceae</taxon>
        <taxon>Streptomyces</taxon>
        <taxon>Streptomyces cinnamoneus group</taxon>
    </lineage>
</organism>
<dbReference type="Proteomes" id="UP000222531">
    <property type="component" value="Unassembled WGS sequence"/>
</dbReference>
<accession>A0A2G1XEV7</accession>
<reference evidence="2 3" key="1">
    <citation type="journal article" date="2017" name="Biochemistry">
        <title>Identification of the Biosynthetic Pathway for the Antibiotic Bicyclomycin.</title>
        <authorList>
            <person name="Patteson J."/>
            <person name="Cai W."/>
            <person name="Johnson R.A."/>
            <person name="Santa Maria K."/>
            <person name="Li B."/>
        </authorList>
    </citation>
    <scope>NUCLEOTIDE SEQUENCE [LARGE SCALE GENOMIC DNA]</scope>
    <source>
        <strain evidence="2 3">ATCC 21532</strain>
    </source>
</reference>
<keyword evidence="3" id="KW-1185">Reference proteome</keyword>
<feature type="region of interest" description="Disordered" evidence="1">
    <location>
        <begin position="118"/>
        <end position="137"/>
    </location>
</feature>
<sequence>MHEGRGRPEAAIGEFRRTAVLVPLDERGGLWTTAHGGVWWIHAFSDESALARFALARGHAGSGSGWPFVSVLGARLLDVVVPAVAGPTGVALDVGGETPFFLPPVAGIVPEGTAVDAGGVTAEDGAGGEGGTGEARR</sequence>
<name>A0A2G1XEV7_STRCJ</name>
<feature type="compositionally biased region" description="Gly residues" evidence="1">
    <location>
        <begin position="125"/>
        <end position="137"/>
    </location>
</feature>